<dbReference type="InterPro" id="IPR036236">
    <property type="entry name" value="Znf_C2H2_sf"/>
</dbReference>
<dbReference type="Pfam" id="PF00096">
    <property type="entry name" value="zf-C2H2"/>
    <property type="match status" value="3"/>
</dbReference>
<keyword evidence="2 4" id="KW-0863">Zinc-finger</keyword>
<dbReference type="RefSeq" id="XP_013785179.1">
    <property type="nucleotide sequence ID" value="XM_013929725.2"/>
</dbReference>
<dbReference type="GeneID" id="106469250"/>
<dbReference type="PROSITE" id="PS00028">
    <property type="entry name" value="ZINC_FINGER_C2H2_1"/>
    <property type="match status" value="3"/>
</dbReference>
<dbReference type="SUPFAM" id="SSF57667">
    <property type="entry name" value="beta-beta-alpha zinc fingers"/>
    <property type="match status" value="2"/>
</dbReference>
<keyword evidence="6" id="KW-1185">Reference proteome</keyword>
<evidence type="ECO:0000313" key="7">
    <source>
        <dbReference type="RefSeq" id="XP_013785179.1"/>
    </source>
</evidence>
<dbReference type="SMART" id="SM00355">
    <property type="entry name" value="ZnF_C2H2"/>
    <property type="match status" value="3"/>
</dbReference>
<keyword evidence="3" id="KW-0862">Zinc</keyword>
<accession>A0ABM1BMU9</accession>
<feature type="domain" description="C2H2-type" evidence="5">
    <location>
        <begin position="268"/>
        <end position="297"/>
    </location>
</feature>
<organism evidence="6 7">
    <name type="scientific">Limulus polyphemus</name>
    <name type="common">Atlantic horseshoe crab</name>
    <dbReference type="NCBI Taxonomy" id="6850"/>
    <lineage>
        <taxon>Eukaryota</taxon>
        <taxon>Metazoa</taxon>
        <taxon>Ecdysozoa</taxon>
        <taxon>Arthropoda</taxon>
        <taxon>Chelicerata</taxon>
        <taxon>Merostomata</taxon>
        <taxon>Xiphosura</taxon>
        <taxon>Limulidae</taxon>
        <taxon>Limulus</taxon>
    </lineage>
</organism>
<sequence>MEDLLPLSSSLERETITLHKLNSSDEESDISVGELPWDDWSLDKIEPDAYLDYLISQLPLEGPLETPEFPSVSRENDPFSQLGQPSFTDNSVYQGLWDCKWIGPTLPQTNNSRAVNPSCMFAETGSVSNYNFSPDSTSGSDLCSSTDTMPEFGTCESDLVVLGVGLKTLMSGLREEDIKPEPVIQQRRPIYNNKTNMTTVLQPQGALNGFNRSLLNRNNSMGPVTIPTCPITSSSPLLNFPQTSAGNRRGPQRMGVNGSTAKDEEKIFYCTYQGCNKVYSKSSHLKAHLRRHTGEKPFACQWPGCGWRFSRSDELARHKRSHSGIKPYRCQICEKRFSRSDHLAKHLKVHRREKLISLVSGGTSTSYRRPAAPVTSILQTTEA</sequence>
<feature type="domain" description="C2H2-type" evidence="5">
    <location>
        <begin position="298"/>
        <end position="327"/>
    </location>
</feature>
<keyword evidence="1" id="KW-0479">Metal-binding</keyword>
<evidence type="ECO:0000256" key="2">
    <source>
        <dbReference type="ARBA" id="ARBA00022771"/>
    </source>
</evidence>
<evidence type="ECO:0000259" key="5">
    <source>
        <dbReference type="PROSITE" id="PS50157"/>
    </source>
</evidence>
<evidence type="ECO:0000256" key="1">
    <source>
        <dbReference type="ARBA" id="ARBA00022723"/>
    </source>
</evidence>
<gene>
    <name evidence="7" type="primary">LOC106469250</name>
</gene>
<protein>
    <submittedName>
        <fullName evidence="7">Krueppel-like factor 10</fullName>
    </submittedName>
</protein>
<dbReference type="PROSITE" id="PS50157">
    <property type="entry name" value="ZINC_FINGER_C2H2_2"/>
    <property type="match status" value="3"/>
</dbReference>
<dbReference type="PANTHER" id="PTHR23235">
    <property type="entry name" value="KRUEPPEL-LIKE TRANSCRIPTION FACTOR"/>
    <property type="match status" value="1"/>
</dbReference>
<dbReference type="Gene3D" id="3.30.160.60">
    <property type="entry name" value="Classic Zinc Finger"/>
    <property type="match status" value="3"/>
</dbReference>
<reference evidence="7" key="1">
    <citation type="submission" date="2025-08" db="UniProtKB">
        <authorList>
            <consortium name="RefSeq"/>
        </authorList>
    </citation>
    <scope>IDENTIFICATION</scope>
    <source>
        <tissue evidence="7">Muscle</tissue>
    </source>
</reference>
<evidence type="ECO:0000256" key="4">
    <source>
        <dbReference type="PROSITE-ProRule" id="PRU00042"/>
    </source>
</evidence>
<evidence type="ECO:0000256" key="3">
    <source>
        <dbReference type="ARBA" id="ARBA00022833"/>
    </source>
</evidence>
<feature type="domain" description="C2H2-type" evidence="5">
    <location>
        <begin position="328"/>
        <end position="355"/>
    </location>
</feature>
<evidence type="ECO:0000313" key="6">
    <source>
        <dbReference type="Proteomes" id="UP000694941"/>
    </source>
</evidence>
<name>A0ABM1BMU9_LIMPO</name>
<dbReference type="InterPro" id="IPR013087">
    <property type="entry name" value="Znf_C2H2_type"/>
</dbReference>
<proteinExistence type="predicted"/>
<dbReference type="Proteomes" id="UP000694941">
    <property type="component" value="Unplaced"/>
</dbReference>
<dbReference type="PANTHER" id="PTHR23235:SF120">
    <property type="entry name" value="KRUPPEL-LIKE FACTOR 15"/>
    <property type="match status" value="1"/>
</dbReference>